<organism evidence="3 4">
    <name type="scientific">Herbiconiux aconitum</name>
    <dbReference type="NCBI Taxonomy" id="2970913"/>
    <lineage>
        <taxon>Bacteria</taxon>
        <taxon>Bacillati</taxon>
        <taxon>Actinomycetota</taxon>
        <taxon>Actinomycetes</taxon>
        <taxon>Micrococcales</taxon>
        <taxon>Microbacteriaceae</taxon>
        <taxon>Herbiconiux</taxon>
    </lineage>
</organism>
<feature type="domain" description="SMP-30/Gluconolactonase/LRE-like region" evidence="2">
    <location>
        <begin position="16"/>
        <end position="253"/>
    </location>
</feature>
<dbReference type="Gene3D" id="2.120.10.30">
    <property type="entry name" value="TolB, C-terminal domain"/>
    <property type="match status" value="1"/>
</dbReference>
<dbReference type="PANTHER" id="PTHR10907">
    <property type="entry name" value="REGUCALCIN"/>
    <property type="match status" value="1"/>
</dbReference>
<proteinExistence type="inferred from homology"/>
<dbReference type="SUPFAM" id="SSF63829">
    <property type="entry name" value="Calcium-dependent phosphotriesterase"/>
    <property type="match status" value="1"/>
</dbReference>
<dbReference type="InterPro" id="IPR013658">
    <property type="entry name" value="SGL"/>
</dbReference>
<sequence length="287" mass="29978">MTRVVDVISGDRFAQGESPRWDARHDELVWVDMATGTLHRGTMDSAGLTVIASIGIGGRIGCAAPISDDPDGLIVAADRGFLRVGRNGELAPTQVDVAPEGAFMNDGGCDPAGRFWAGTQSVPRAPHCSLYSLEPDGTVIERLRGVTVSNGLSFSADGRTLYYIDTLPDRAIDAFDVDARGRLGNRRRLAVVEGGNPDGLAIDEEGALWVAVWDAGQVRRYASDGRLLESIDLPAVRPTAVAFVGSTLMVTTASVGLPAPSPEDGAILAVALDVGGAPASPYGRPGV</sequence>
<reference evidence="3" key="1">
    <citation type="submission" date="2022-08" db="EMBL/GenBank/DDBJ databases">
        <authorList>
            <person name="Deng Y."/>
            <person name="Han X.-F."/>
            <person name="Zhang Y.-Q."/>
        </authorList>
    </citation>
    <scope>NUCLEOTIDE SEQUENCE</scope>
    <source>
        <strain evidence="3">CPCC 205763</strain>
    </source>
</reference>
<dbReference type="EMBL" id="JANLCM010000001">
    <property type="protein sequence ID" value="MCS5716923.1"/>
    <property type="molecule type" value="Genomic_DNA"/>
</dbReference>
<protein>
    <submittedName>
        <fullName evidence="3">SMP-30/gluconolactonase/LRE family protein</fullName>
    </submittedName>
</protein>
<keyword evidence="4" id="KW-1185">Reference proteome</keyword>
<dbReference type="Pfam" id="PF08450">
    <property type="entry name" value="SGL"/>
    <property type="match status" value="1"/>
</dbReference>
<dbReference type="Proteomes" id="UP001165584">
    <property type="component" value="Unassembled WGS sequence"/>
</dbReference>
<evidence type="ECO:0000256" key="1">
    <source>
        <dbReference type="ARBA" id="ARBA00008853"/>
    </source>
</evidence>
<evidence type="ECO:0000313" key="3">
    <source>
        <dbReference type="EMBL" id="MCS5716923.1"/>
    </source>
</evidence>
<dbReference type="PANTHER" id="PTHR10907:SF47">
    <property type="entry name" value="REGUCALCIN"/>
    <property type="match status" value="1"/>
</dbReference>
<gene>
    <name evidence="3" type="ORF">N1027_02115</name>
</gene>
<comment type="similarity">
    <text evidence="1">Belongs to the SMP-30/CGR1 family.</text>
</comment>
<accession>A0ABT2GL36</accession>
<evidence type="ECO:0000313" key="4">
    <source>
        <dbReference type="Proteomes" id="UP001165584"/>
    </source>
</evidence>
<dbReference type="InterPro" id="IPR011042">
    <property type="entry name" value="6-blade_b-propeller_TolB-like"/>
</dbReference>
<dbReference type="RefSeq" id="WP_259504617.1">
    <property type="nucleotide sequence ID" value="NZ_JANLCM010000001.1"/>
</dbReference>
<evidence type="ECO:0000259" key="2">
    <source>
        <dbReference type="Pfam" id="PF08450"/>
    </source>
</evidence>
<dbReference type="PRINTS" id="PR01790">
    <property type="entry name" value="SMP30FAMILY"/>
</dbReference>
<dbReference type="InterPro" id="IPR005511">
    <property type="entry name" value="SMP-30"/>
</dbReference>
<name>A0ABT2GL36_9MICO</name>
<comment type="caution">
    <text evidence="3">The sequence shown here is derived from an EMBL/GenBank/DDBJ whole genome shotgun (WGS) entry which is preliminary data.</text>
</comment>